<comment type="caution">
    <text evidence="3">The sequence shown here is derived from an EMBL/GenBank/DDBJ whole genome shotgun (WGS) entry which is preliminary data.</text>
</comment>
<dbReference type="PANTHER" id="PTHR42815">
    <property type="entry name" value="FAD-BINDING, PUTATIVE (AFU_ORTHOLOGUE AFUA_6G07600)-RELATED"/>
    <property type="match status" value="1"/>
</dbReference>
<evidence type="ECO:0000313" key="4">
    <source>
        <dbReference type="Proteomes" id="UP001617427"/>
    </source>
</evidence>
<dbReference type="InterPro" id="IPR011576">
    <property type="entry name" value="Pyridox_Oxase_N"/>
</dbReference>
<evidence type="ECO:0000259" key="2">
    <source>
        <dbReference type="Pfam" id="PF01243"/>
    </source>
</evidence>
<organism evidence="3 4">
    <name type="scientific">Herbaspirillum chlorophenolicum</name>
    <dbReference type="NCBI Taxonomy" id="211589"/>
    <lineage>
        <taxon>Bacteria</taxon>
        <taxon>Pseudomonadati</taxon>
        <taxon>Pseudomonadota</taxon>
        <taxon>Betaproteobacteria</taxon>
        <taxon>Burkholderiales</taxon>
        <taxon>Oxalobacteraceae</taxon>
        <taxon>Herbaspirillum</taxon>
    </lineage>
</organism>
<protein>
    <submittedName>
        <fullName evidence="3">Pyridoxamine 5'-phosphate oxidase family protein</fullName>
    </submittedName>
</protein>
<dbReference type="Pfam" id="PF01243">
    <property type="entry name" value="PNPOx_N"/>
    <property type="match status" value="1"/>
</dbReference>
<feature type="domain" description="Pyridoxamine 5'-phosphate oxidase N-terminal" evidence="2">
    <location>
        <begin position="48"/>
        <end position="160"/>
    </location>
</feature>
<keyword evidence="4" id="KW-1185">Reference proteome</keyword>
<feature type="region of interest" description="Disordered" evidence="1">
    <location>
        <begin position="210"/>
        <end position="231"/>
    </location>
</feature>
<dbReference type="Proteomes" id="UP001617427">
    <property type="component" value="Unassembled WGS sequence"/>
</dbReference>
<dbReference type="PANTHER" id="PTHR42815:SF2">
    <property type="entry name" value="FAD-BINDING, PUTATIVE (AFU_ORTHOLOGUE AFUA_6G07600)-RELATED"/>
    <property type="match status" value="1"/>
</dbReference>
<dbReference type="RefSeq" id="WP_402699766.1">
    <property type="nucleotide sequence ID" value="NZ_JBIUZV010000004.1"/>
</dbReference>
<dbReference type="InterPro" id="IPR012349">
    <property type="entry name" value="Split_barrel_FMN-bd"/>
</dbReference>
<dbReference type="SUPFAM" id="SSF50475">
    <property type="entry name" value="FMN-binding split barrel"/>
    <property type="match status" value="2"/>
</dbReference>
<reference evidence="3 4" key="1">
    <citation type="submission" date="2024-10" db="EMBL/GenBank/DDBJ databases">
        <title>The Natural Products Discovery Center: Release of the First 8490 Sequenced Strains for Exploring Actinobacteria Biosynthetic Diversity.</title>
        <authorList>
            <person name="Kalkreuter E."/>
            <person name="Kautsar S.A."/>
            <person name="Yang D."/>
            <person name="Bader C.D."/>
            <person name="Teijaro C.N."/>
            <person name="Fluegel L."/>
            <person name="Davis C.M."/>
            <person name="Simpson J.R."/>
            <person name="Lauterbach L."/>
            <person name="Steele A.D."/>
            <person name="Gui C."/>
            <person name="Meng S."/>
            <person name="Li G."/>
            <person name="Viehrig K."/>
            <person name="Ye F."/>
            <person name="Su P."/>
            <person name="Kiefer A.F."/>
            <person name="Nichols A."/>
            <person name="Cepeda A.J."/>
            <person name="Yan W."/>
            <person name="Fan B."/>
            <person name="Jiang Y."/>
            <person name="Adhikari A."/>
            <person name="Zheng C.-J."/>
            <person name="Schuster L."/>
            <person name="Cowan T.M."/>
            <person name="Smanski M.J."/>
            <person name="Chevrette M.G."/>
            <person name="De Carvalho L.P.S."/>
            <person name="Shen B."/>
        </authorList>
    </citation>
    <scope>NUCLEOTIDE SEQUENCE [LARGE SCALE GENOMIC DNA]</scope>
    <source>
        <strain evidence="3 4">NPDC087045</strain>
    </source>
</reference>
<evidence type="ECO:0000256" key="1">
    <source>
        <dbReference type="SAM" id="MobiDB-lite"/>
    </source>
</evidence>
<accession>A0ABW8EWU2</accession>
<name>A0ABW8EWU2_9BURK</name>
<sequence length="333" mass="36272">MPSDLPIAAPAPEAPHQAFHRGERFAQQRAGMLEKMATVGPRVIRDFMPDQHREFFEQLPFMVVGSVDAEGRPWASIMTGAPGFVHSSDERTLQVRGLHIAQGDPLHGNLRQGAKLGLLGIEPHTRRRNRANGVVQALLDDGMDIAIEQSFGNCPKYIQARQPELLDAHALPAPVITDASALTARMTEIIRRADTFFIATALANDDAEVQGTGRRHGADVSHRGGKPGFVRTDGDDTLTVPDFIGNSFFNTIGNLLVQPRAGLLFADFSSGALLYLGVTAQVIWEGPEVESFAGAQRLLRFAVQSARLLENALPLRWSEAGLSPFLEPMGSWN</sequence>
<proteinExistence type="predicted"/>
<gene>
    <name evidence="3" type="ORF">ACIPEN_08805</name>
</gene>
<dbReference type="Gene3D" id="2.30.110.10">
    <property type="entry name" value="Electron Transport, Fmn-binding Protein, Chain A"/>
    <property type="match status" value="2"/>
</dbReference>
<evidence type="ECO:0000313" key="3">
    <source>
        <dbReference type="EMBL" id="MFJ3045916.1"/>
    </source>
</evidence>
<dbReference type="EMBL" id="JBIUZV010000004">
    <property type="protein sequence ID" value="MFJ3045916.1"/>
    <property type="molecule type" value="Genomic_DNA"/>
</dbReference>